<feature type="region of interest" description="Disordered" evidence="2">
    <location>
        <begin position="1"/>
        <end position="36"/>
    </location>
</feature>
<evidence type="ECO:0000256" key="2">
    <source>
        <dbReference type="SAM" id="MobiDB-lite"/>
    </source>
</evidence>
<dbReference type="Pfam" id="PF03556">
    <property type="entry name" value="Cullin_binding"/>
    <property type="match status" value="1"/>
</dbReference>
<name>A0A7N0TI68_KALFE</name>
<sequence>MPRATRKSSKKSPLTSTNPYLIDATSASTRPSKRGKKGGIRLFDTYANRSSGLIDPEGIESLCSDLGVPHTDIKILILAWKMKSQRQGYFSQDEWVNCMTSFGVDTLDKLKKILPAFEKEARNVANFDDFYAFAFRYCLTEEKQKNLDIETVCALLDLVLGFQYPSQIDFFCQYLKLQSDYKVISMDQWMGFLSFCKEINFPDLKNYDPNCAWPLIMDNFVEWMQEREK</sequence>
<dbReference type="GO" id="GO:0032182">
    <property type="term" value="F:ubiquitin-like protein binding"/>
    <property type="evidence" value="ECO:0007669"/>
    <property type="project" value="TreeGrafter"/>
</dbReference>
<dbReference type="GO" id="GO:0045116">
    <property type="term" value="P:protein neddylation"/>
    <property type="evidence" value="ECO:0007669"/>
    <property type="project" value="TreeGrafter"/>
</dbReference>
<dbReference type="PANTHER" id="PTHR12281">
    <property type="entry name" value="RP42 RELATED"/>
    <property type="match status" value="1"/>
</dbReference>
<dbReference type="AlphaFoldDB" id="A0A7N0TI68"/>
<dbReference type="EnsemblPlants" id="Kaladp0037s0511.1.v1.1">
    <property type="protein sequence ID" value="Kaladp0037s0511.1.v1.1"/>
    <property type="gene ID" value="Kaladp0037s0511.v1.1"/>
</dbReference>
<dbReference type="GO" id="GO:0097602">
    <property type="term" value="F:cullin family protein binding"/>
    <property type="evidence" value="ECO:0007669"/>
    <property type="project" value="TreeGrafter"/>
</dbReference>
<evidence type="ECO:0000313" key="5">
    <source>
        <dbReference type="Proteomes" id="UP000594263"/>
    </source>
</evidence>
<proteinExistence type="predicted"/>
<dbReference type="Gene3D" id="1.10.238.200">
    <property type="entry name" value="Cullin, PONY binding domain"/>
    <property type="match status" value="1"/>
</dbReference>
<dbReference type="InterPro" id="IPR042460">
    <property type="entry name" value="DCN1-like_PONY"/>
</dbReference>
<dbReference type="Gramene" id="Kaladp0037s0511.1.v1.1">
    <property type="protein sequence ID" value="Kaladp0037s0511.1.v1.1"/>
    <property type="gene ID" value="Kaladp0037s0511.v1.1"/>
</dbReference>
<organism evidence="4 5">
    <name type="scientific">Kalanchoe fedtschenkoi</name>
    <name type="common">Lavender scallops</name>
    <name type="synonym">South American air plant</name>
    <dbReference type="NCBI Taxonomy" id="63787"/>
    <lineage>
        <taxon>Eukaryota</taxon>
        <taxon>Viridiplantae</taxon>
        <taxon>Streptophyta</taxon>
        <taxon>Embryophyta</taxon>
        <taxon>Tracheophyta</taxon>
        <taxon>Spermatophyta</taxon>
        <taxon>Magnoliopsida</taxon>
        <taxon>eudicotyledons</taxon>
        <taxon>Gunneridae</taxon>
        <taxon>Pentapetalae</taxon>
        <taxon>Saxifragales</taxon>
        <taxon>Crassulaceae</taxon>
        <taxon>Kalanchoe</taxon>
    </lineage>
</organism>
<dbReference type="Proteomes" id="UP000594263">
    <property type="component" value="Unplaced"/>
</dbReference>
<evidence type="ECO:0000313" key="4">
    <source>
        <dbReference type="EnsemblPlants" id="Kaladp0037s0511.1.v1.1"/>
    </source>
</evidence>
<dbReference type="GO" id="GO:0000151">
    <property type="term" value="C:ubiquitin ligase complex"/>
    <property type="evidence" value="ECO:0007669"/>
    <property type="project" value="TreeGrafter"/>
</dbReference>
<evidence type="ECO:0000259" key="3">
    <source>
        <dbReference type="PROSITE" id="PS51229"/>
    </source>
</evidence>
<dbReference type="PROSITE" id="PS51229">
    <property type="entry name" value="DCUN1"/>
    <property type="match status" value="1"/>
</dbReference>
<accession>A0A7N0TI68</accession>
<protein>
    <recommendedName>
        <fullName evidence="1">Defective in cullin neddylation protein</fullName>
    </recommendedName>
</protein>
<keyword evidence="5" id="KW-1185">Reference proteome</keyword>
<dbReference type="Gene3D" id="1.10.238.10">
    <property type="entry name" value="EF-hand"/>
    <property type="match status" value="1"/>
</dbReference>
<comment type="function">
    <text evidence="1">Neddylation of cullins play an essential role in the regulation of SCF-type complexes activity.</text>
</comment>
<feature type="compositionally biased region" description="Basic residues" evidence="2">
    <location>
        <begin position="1"/>
        <end position="10"/>
    </location>
</feature>
<feature type="compositionally biased region" description="Polar residues" evidence="2">
    <location>
        <begin position="11"/>
        <end position="30"/>
    </location>
</feature>
<dbReference type="GO" id="GO:0031624">
    <property type="term" value="F:ubiquitin conjugating enzyme binding"/>
    <property type="evidence" value="ECO:0007669"/>
    <property type="project" value="TreeGrafter"/>
</dbReference>
<dbReference type="SUPFAM" id="SSF47473">
    <property type="entry name" value="EF-hand"/>
    <property type="match status" value="1"/>
</dbReference>
<reference evidence="4" key="1">
    <citation type="submission" date="2021-01" db="UniProtKB">
        <authorList>
            <consortium name="EnsemblPlants"/>
        </authorList>
    </citation>
    <scope>IDENTIFICATION</scope>
</reference>
<dbReference type="PANTHER" id="PTHR12281:SF12">
    <property type="entry name" value="DEFECTIVE IN CULLIN NEDDYLATION PROTEIN"/>
    <property type="match status" value="1"/>
</dbReference>
<evidence type="ECO:0000256" key="1">
    <source>
        <dbReference type="RuleBase" id="RU410713"/>
    </source>
</evidence>
<feature type="domain" description="DCUN1" evidence="3">
    <location>
        <begin position="34"/>
        <end position="225"/>
    </location>
</feature>
<dbReference type="InterPro" id="IPR005176">
    <property type="entry name" value="PONY_dom"/>
</dbReference>
<dbReference type="OMA" id="CIAWFRE"/>
<dbReference type="InterPro" id="IPR011992">
    <property type="entry name" value="EF-hand-dom_pair"/>
</dbReference>
<dbReference type="InterPro" id="IPR014764">
    <property type="entry name" value="DCN-prot"/>
</dbReference>